<dbReference type="KEGG" id="bsa:Bacsa_3453"/>
<gene>
    <name evidence="2" type="ordered locus">Bacsa_3453</name>
</gene>
<keyword evidence="1" id="KW-0812">Transmembrane</keyword>
<keyword evidence="1" id="KW-1133">Transmembrane helix</keyword>
<evidence type="ECO:0000256" key="1">
    <source>
        <dbReference type="SAM" id="Phobius"/>
    </source>
</evidence>
<evidence type="ECO:0000313" key="2">
    <source>
        <dbReference type="EMBL" id="ADY37978.1"/>
    </source>
</evidence>
<sequence length="284" mass="33735">MWKFVCKVIGTLFSILLWYLQEVPQESQSYFDKILRNYKYEVALIALVIVLSTIFVNDFIAYCKRQNAVQKWSNSFLKHIVKEHLGGRNFQTRISILRPRKGYEIIMPYLFVYPIKALFLEQHRICNKAYCKNIPYKLFCDYLTVYARYGYSDKMTSYTHFLITNRDENNGLAVKCYKEEKDSEVCTVSISNEKLPEHYVSANKRIKKYMSESYIDKKYYSTMLGMNTIANNLYAVPIFLEDQKIWGVMMIDNDSQEQISYKELLEQHIASYQKIFSYTLKILK</sequence>
<feature type="transmembrane region" description="Helical" evidence="1">
    <location>
        <begin position="43"/>
        <end position="63"/>
    </location>
</feature>
<dbReference type="EMBL" id="CP002530">
    <property type="protein sequence ID" value="ADY37978.1"/>
    <property type="molecule type" value="Genomic_DNA"/>
</dbReference>
<accession>F0R6S3</accession>
<proteinExistence type="predicted"/>
<dbReference type="AlphaFoldDB" id="F0R6S3"/>
<dbReference type="STRING" id="667015.Bacsa_3453"/>
<keyword evidence="1" id="KW-0472">Membrane</keyword>
<keyword evidence="3" id="KW-1185">Reference proteome</keyword>
<organism evidence="2 3">
    <name type="scientific">Phocaeicola salanitronis (strain DSM 18170 / JCM 13657 / CCUG 60908 / BL78)</name>
    <name type="common">Bacteroides salanitronis</name>
    <dbReference type="NCBI Taxonomy" id="667015"/>
    <lineage>
        <taxon>Bacteria</taxon>
        <taxon>Pseudomonadati</taxon>
        <taxon>Bacteroidota</taxon>
        <taxon>Bacteroidia</taxon>
        <taxon>Bacteroidales</taxon>
        <taxon>Bacteroidaceae</taxon>
        <taxon>Phocaeicola</taxon>
    </lineage>
</organism>
<dbReference type="HOGENOM" id="CLU_978810_0_0_10"/>
<evidence type="ECO:0000313" key="3">
    <source>
        <dbReference type="Proteomes" id="UP000007486"/>
    </source>
</evidence>
<dbReference type="Proteomes" id="UP000007486">
    <property type="component" value="Chromosome"/>
</dbReference>
<reference evidence="2 3" key="1">
    <citation type="journal article" date="2011" name="Stand. Genomic Sci.">
        <title>Complete genome sequence of Bacteroides salanitronis type strain (BL78).</title>
        <authorList>
            <person name="Gronow S."/>
            <person name="Held B."/>
            <person name="Lucas S."/>
            <person name="Lapidus A."/>
            <person name="Del Rio T.G."/>
            <person name="Nolan M."/>
            <person name="Tice H."/>
            <person name="Deshpande S."/>
            <person name="Cheng J.F."/>
            <person name="Pitluck S."/>
            <person name="Liolios K."/>
            <person name="Pagani I."/>
            <person name="Ivanova N."/>
            <person name="Mavromatis K."/>
            <person name="Pati A."/>
            <person name="Tapia R."/>
            <person name="Han C."/>
            <person name="Goodwin L."/>
            <person name="Chen A."/>
            <person name="Palaniappan K."/>
            <person name="Land M."/>
            <person name="Hauser L."/>
            <person name="Chang Y.J."/>
            <person name="Jeffries C.D."/>
            <person name="Brambilla E.M."/>
            <person name="Rohde M."/>
            <person name="Goker M."/>
            <person name="Detter J.C."/>
            <person name="Woyke T."/>
            <person name="Bristow J."/>
            <person name="Markowitz V."/>
            <person name="Hugenholtz P."/>
            <person name="Kyrpides N.C."/>
            <person name="Klenk H.P."/>
            <person name="Eisen J.A."/>
        </authorList>
    </citation>
    <scope>NUCLEOTIDE SEQUENCE [LARGE SCALE GENOMIC DNA]</scope>
    <source>
        <strain evidence="2 3">DSM 18170</strain>
    </source>
</reference>
<protein>
    <submittedName>
        <fullName evidence="2">Uncharacterized protein</fullName>
    </submittedName>
</protein>
<dbReference type="RefSeq" id="WP_013619334.1">
    <property type="nucleotide sequence ID" value="NC_015164.1"/>
</dbReference>
<name>F0R6S3_PHOSB</name>